<evidence type="ECO:0000256" key="2">
    <source>
        <dbReference type="ARBA" id="ARBA00022679"/>
    </source>
</evidence>
<dbReference type="InterPro" id="IPR018485">
    <property type="entry name" value="FGGY_C"/>
</dbReference>
<dbReference type="PANTHER" id="PTHR10196:SF80">
    <property type="entry name" value="D-RIBULOSE KINASE"/>
    <property type="match status" value="1"/>
</dbReference>
<feature type="domain" description="Carbohydrate kinase FGGY C-terminal" evidence="5">
    <location>
        <begin position="247"/>
        <end position="420"/>
    </location>
</feature>
<organism evidence="6">
    <name type="scientific">hydrothermal vent metagenome</name>
    <dbReference type="NCBI Taxonomy" id="652676"/>
    <lineage>
        <taxon>unclassified sequences</taxon>
        <taxon>metagenomes</taxon>
        <taxon>ecological metagenomes</taxon>
    </lineage>
</organism>
<reference evidence="6" key="1">
    <citation type="submission" date="2018-06" db="EMBL/GenBank/DDBJ databases">
        <authorList>
            <person name="Zhirakovskaya E."/>
        </authorList>
    </citation>
    <scope>NUCLEOTIDE SEQUENCE</scope>
</reference>
<keyword evidence="3 6" id="KW-0418">Kinase</keyword>
<name>A0A3B1A4P1_9ZZZZ</name>
<proteinExistence type="inferred from homology"/>
<dbReference type="EMBL" id="UOFQ01000104">
    <property type="protein sequence ID" value="VAW88694.1"/>
    <property type="molecule type" value="Genomic_DNA"/>
</dbReference>
<dbReference type="AlphaFoldDB" id="A0A3B1A4P1"/>
<feature type="domain" description="Carbohydrate kinase FGGY N-terminal" evidence="4">
    <location>
        <begin position="4"/>
        <end position="235"/>
    </location>
</feature>
<gene>
    <name evidence="6" type="ORF">MNBD_GAMMA17-278</name>
</gene>
<evidence type="ECO:0000256" key="3">
    <source>
        <dbReference type="ARBA" id="ARBA00022777"/>
    </source>
</evidence>
<dbReference type="Pfam" id="PF02782">
    <property type="entry name" value="FGGY_C"/>
    <property type="match status" value="1"/>
</dbReference>
<dbReference type="InterPro" id="IPR043129">
    <property type="entry name" value="ATPase_NBD"/>
</dbReference>
<keyword evidence="2" id="KW-0808">Transferase</keyword>
<sequence length="425" mass="45513">MALFLGIDVGTSGCRAVVIDEHGAQITAHHVAMAIPSQENAQRSQNGEVWWQAVCLLLKELASVAPINEVTAIAVDGTSSTLLITDKNGIPLRDGLMYNDARSHKEAEQIAAIAPAENGAHGASSALAKLLWFQKQGIPENTRHALHQADWIAGQLSGQFGVSDENNCLKLGYDVINRCWPEWFDQLEVDRSLLPEVTIPGTTIGTVQNEIANQLGLSPQTRIVSGTTDSIAAFLASGASEVGDAVTSLGSTLALKVLSDKPVFAPEFGVYSHRLGDRWLVGGASNCGGTTLLHFFNTEQMATMTPQLDPNKPTGLDYYPLPSIGERFPVNDPELTPRVVPRPADDHLYFQGLLEGIAAVEQQGYRLLAELGTPYPTKVLTMGGGAGNPAWHAIRQNKLGIPVEMSKKTETALGPAMLALNSEHS</sequence>
<dbReference type="GO" id="GO:0004856">
    <property type="term" value="F:D-xylulokinase activity"/>
    <property type="evidence" value="ECO:0007669"/>
    <property type="project" value="TreeGrafter"/>
</dbReference>
<dbReference type="InterPro" id="IPR000577">
    <property type="entry name" value="Carb_kinase_FGGY"/>
</dbReference>
<dbReference type="SUPFAM" id="SSF53067">
    <property type="entry name" value="Actin-like ATPase domain"/>
    <property type="match status" value="2"/>
</dbReference>
<dbReference type="GO" id="GO:0019150">
    <property type="term" value="F:D-ribulokinase activity"/>
    <property type="evidence" value="ECO:0007669"/>
    <property type="project" value="TreeGrafter"/>
</dbReference>
<dbReference type="InterPro" id="IPR018484">
    <property type="entry name" value="FGGY_N"/>
</dbReference>
<dbReference type="Gene3D" id="3.30.420.40">
    <property type="match status" value="2"/>
</dbReference>
<evidence type="ECO:0000259" key="4">
    <source>
        <dbReference type="Pfam" id="PF00370"/>
    </source>
</evidence>
<protein>
    <submittedName>
        <fullName evidence="6">Carbohydrate kinase, FGGY family</fullName>
    </submittedName>
</protein>
<dbReference type="PIRSF" id="PIRSF000538">
    <property type="entry name" value="GlpK"/>
    <property type="match status" value="1"/>
</dbReference>
<evidence type="ECO:0000259" key="5">
    <source>
        <dbReference type="Pfam" id="PF02782"/>
    </source>
</evidence>
<comment type="similarity">
    <text evidence="1">Belongs to the FGGY kinase family.</text>
</comment>
<dbReference type="Pfam" id="PF00370">
    <property type="entry name" value="FGGY_N"/>
    <property type="match status" value="1"/>
</dbReference>
<evidence type="ECO:0000256" key="1">
    <source>
        <dbReference type="ARBA" id="ARBA00009156"/>
    </source>
</evidence>
<accession>A0A3B1A4P1</accession>
<dbReference type="GO" id="GO:0005829">
    <property type="term" value="C:cytosol"/>
    <property type="evidence" value="ECO:0007669"/>
    <property type="project" value="TreeGrafter"/>
</dbReference>
<dbReference type="PANTHER" id="PTHR10196">
    <property type="entry name" value="SUGAR KINASE"/>
    <property type="match status" value="1"/>
</dbReference>
<evidence type="ECO:0000313" key="6">
    <source>
        <dbReference type="EMBL" id="VAW88694.1"/>
    </source>
</evidence>
<dbReference type="GO" id="GO:0005997">
    <property type="term" value="P:xylulose metabolic process"/>
    <property type="evidence" value="ECO:0007669"/>
    <property type="project" value="TreeGrafter"/>
</dbReference>
<dbReference type="CDD" id="cd07783">
    <property type="entry name" value="ASKHA_NBD_FGGY_SePSK_AtXK1-like"/>
    <property type="match status" value="1"/>
</dbReference>